<dbReference type="OrthoDB" id="8266307at2"/>
<dbReference type="AlphaFoldDB" id="B8IBI0"/>
<sequence length="126" mass="14112">MSDSATLNALSPTVLEWSRGLASLSPGQPPCPGFRPDEWAVILSNARRFVDDFGPEADRLGWDTITLFGVHPKSGVIRGDWTGVLLVSLYPVLEVRADFMRKHLWTIPRHKPGRYRGVPVWEFGRG</sequence>
<evidence type="ECO:0000313" key="1">
    <source>
        <dbReference type="EMBL" id="ACL57395.1"/>
    </source>
</evidence>
<dbReference type="HOGENOM" id="CLU_149984_0_0_5"/>
<dbReference type="Proteomes" id="UP000008207">
    <property type="component" value="Chromosome"/>
</dbReference>
<dbReference type="eggNOG" id="ENOG502ZZ2U">
    <property type="taxonomic scope" value="Bacteria"/>
</dbReference>
<keyword evidence="2" id="KW-1185">Reference proteome</keyword>
<dbReference type="RefSeq" id="WP_015929075.1">
    <property type="nucleotide sequence ID" value="NC_011894.1"/>
</dbReference>
<organism evidence="1 2">
    <name type="scientific">Methylobacterium nodulans (strain LMG 21967 / CNCM I-2342 / ORS 2060)</name>
    <dbReference type="NCBI Taxonomy" id="460265"/>
    <lineage>
        <taxon>Bacteria</taxon>
        <taxon>Pseudomonadati</taxon>
        <taxon>Pseudomonadota</taxon>
        <taxon>Alphaproteobacteria</taxon>
        <taxon>Hyphomicrobiales</taxon>
        <taxon>Methylobacteriaceae</taxon>
        <taxon>Methylobacterium</taxon>
    </lineage>
</organism>
<gene>
    <name evidence="1" type="ordered locus">Mnod_2424</name>
</gene>
<dbReference type="STRING" id="460265.Mnod_2424"/>
<dbReference type="KEGG" id="mno:Mnod_2424"/>
<reference evidence="1 2" key="1">
    <citation type="submission" date="2009-01" db="EMBL/GenBank/DDBJ databases">
        <title>Complete sequence of chromosome of Methylobacterium nodulans ORS 2060.</title>
        <authorList>
            <consortium name="US DOE Joint Genome Institute"/>
            <person name="Lucas S."/>
            <person name="Copeland A."/>
            <person name="Lapidus A."/>
            <person name="Glavina del Rio T."/>
            <person name="Dalin E."/>
            <person name="Tice H."/>
            <person name="Bruce D."/>
            <person name="Goodwin L."/>
            <person name="Pitluck S."/>
            <person name="Sims D."/>
            <person name="Brettin T."/>
            <person name="Detter J.C."/>
            <person name="Han C."/>
            <person name="Larimer F."/>
            <person name="Land M."/>
            <person name="Hauser L."/>
            <person name="Kyrpides N."/>
            <person name="Ivanova N."/>
            <person name="Marx C.J."/>
            <person name="Richardson P."/>
        </authorList>
    </citation>
    <scope>NUCLEOTIDE SEQUENCE [LARGE SCALE GENOMIC DNA]</scope>
    <source>
        <strain evidence="2">LMG 21967 / CNCM I-2342 / ORS 2060</strain>
    </source>
</reference>
<accession>B8IBI0</accession>
<proteinExistence type="predicted"/>
<protein>
    <submittedName>
        <fullName evidence="1">Uncharacterized protein</fullName>
    </submittedName>
</protein>
<dbReference type="EMBL" id="CP001349">
    <property type="protein sequence ID" value="ACL57395.1"/>
    <property type="molecule type" value="Genomic_DNA"/>
</dbReference>
<evidence type="ECO:0000313" key="2">
    <source>
        <dbReference type="Proteomes" id="UP000008207"/>
    </source>
</evidence>
<name>B8IBI0_METNO</name>